<name>A0A2T2WLB8_9FIRM</name>
<dbReference type="EMBL" id="PXYV01000009">
    <property type="protein sequence ID" value="PSR23029.1"/>
    <property type="molecule type" value="Genomic_DNA"/>
</dbReference>
<gene>
    <name evidence="1" type="ORF">C7B45_04435</name>
</gene>
<dbReference type="InterPro" id="IPR011044">
    <property type="entry name" value="Quino_amine_DH_bsu"/>
</dbReference>
<evidence type="ECO:0000313" key="2">
    <source>
        <dbReference type="Proteomes" id="UP000241848"/>
    </source>
</evidence>
<comment type="caution">
    <text evidence="1">The sequence shown here is derived from an EMBL/GenBank/DDBJ whole genome shotgun (WGS) entry which is preliminary data.</text>
</comment>
<accession>A0A2T2WLB8</accession>
<evidence type="ECO:0000313" key="1">
    <source>
        <dbReference type="EMBL" id="PSR23029.1"/>
    </source>
</evidence>
<proteinExistence type="predicted"/>
<dbReference type="Proteomes" id="UP000241848">
    <property type="component" value="Unassembled WGS sequence"/>
</dbReference>
<sequence>MKRIGILGGIACLGLSLAASGWSYTAGSSAHLQRAPHITKILTVTPLGHASPESVPLWSPSGRLFGYNVSPTSGHAVIGLAPSFKTYPVNLGPGRHLVDLTAREAVVASTSDRRDWLYPLHHGHLGKPTVWKAATDTWQEWVNTQAGPAIVTGGYQPKTVALTESTGIHIPLSPSQVFVSPDGEYGAAVGGQRLRRNVDGGQALSPSLYQPSPVTGPIILWAFDAATPHVIATIHLPKVHLTKAARGAYVGYIAFSLNNRYLAVSVAGNSPIGDRLIGKTFIYRVRTGTLVGVAPYGNGMMWAIDSRYLWLGTPLPQGQGTDKLVNVRGKSVWSWSTDDSPSIGTGLSGKSLIVLKDHRLGVWNKQSGFHALSKRRMTAPVAQFPAPSASAILMNDNGEMIGCALKH</sequence>
<protein>
    <submittedName>
        <fullName evidence="1">Uncharacterized protein</fullName>
    </submittedName>
</protein>
<organism evidence="1 2">
    <name type="scientific">Sulfobacillus acidophilus</name>
    <dbReference type="NCBI Taxonomy" id="53633"/>
    <lineage>
        <taxon>Bacteria</taxon>
        <taxon>Bacillati</taxon>
        <taxon>Bacillota</taxon>
        <taxon>Clostridia</taxon>
        <taxon>Eubacteriales</taxon>
        <taxon>Clostridiales Family XVII. Incertae Sedis</taxon>
        <taxon>Sulfobacillus</taxon>
    </lineage>
</organism>
<reference evidence="1 2" key="1">
    <citation type="journal article" date="2014" name="BMC Genomics">
        <title>Comparison of environmental and isolate Sulfobacillus genomes reveals diverse carbon, sulfur, nitrogen, and hydrogen metabolisms.</title>
        <authorList>
            <person name="Justice N.B."/>
            <person name="Norman A."/>
            <person name="Brown C.T."/>
            <person name="Singh A."/>
            <person name="Thomas B.C."/>
            <person name="Banfield J.F."/>
        </authorList>
    </citation>
    <scope>NUCLEOTIDE SEQUENCE [LARGE SCALE GENOMIC DNA]</scope>
    <source>
        <strain evidence="1">AMDSBA3</strain>
    </source>
</reference>
<dbReference type="AlphaFoldDB" id="A0A2T2WLB8"/>
<dbReference type="SUPFAM" id="SSF50969">
    <property type="entry name" value="YVTN repeat-like/Quinoprotein amine dehydrogenase"/>
    <property type="match status" value="1"/>
</dbReference>